<evidence type="ECO:0008006" key="2">
    <source>
        <dbReference type="Google" id="ProtNLM"/>
    </source>
</evidence>
<name>A0AB33KTT4_9FLAO</name>
<dbReference type="AlphaFoldDB" id="A0AB33KTT4"/>
<gene>
    <name evidence="1" type="ORF">Pbs1_15570</name>
</gene>
<evidence type="ECO:0000313" key="1">
    <source>
        <dbReference type="EMBL" id="BFP68214.1"/>
    </source>
</evidence>
<reference evidence="1" key="1">
    <citation type="submission" date="2024-08" db="EMBL/GenBank/DDBJ databases">
        <title>Whole genome sequence of Tenacibaculum sp. strain pbs-1 associated with black-spot shell disease in Akoya pearl oysters.</title>
        <authorList>
            <person name="Sakatoku A."/>
            <person name="Suzuki T."/>
            <person name="Hatano K."/>
            <person name="Seki M."/>
            <person name="Tanaka D."/>
            <person name="Nakamura S."/>
            <person name="Suzuki N."/>
            <person name="Isshiki T."/>
        </authorList>
    </citation>
    <scope>NUCLEOTIDE SEQUENCE</scope>
    <source>
        <strain evidence="1">Pbs-1</strain>
    </source>
</reference>
<dbReference type="PROSITE" id="PS51257">
    <property type="entry name" value="PROKAR_LIPOPROTEIN"/>
    <property type="match status" value="1"/>
</dbReference>
<proteinExistence type="predicted"/>
<protein>
    <recommendedName>
        <fullName evidence="2">DUF4382 domain-containing protein</fullName>
    </recommendedName>
</protein>
<accession>A0AB33KTT4</accession>
<organism evidence="1">
    <name type="scientific">Tenacibaculum sp. Pbs-1</name>
    <dbReference type="NCBI Taxonomy" id="3238748"/>
    <lineage>
        <taxon>Bacteria</taxon>
        <taxon>Pseudomonadati</taxon>
        <taxon>Bacteroidota</taxon>
        <taxon>Flavobacteriia</taxon>
        <taxon>Flavobacteriales</taxon>
        <taxon>Flavobacteriaceae</taxon>
        <taxon>Tenacibaculum</taxon>
    </lineage>
</organism>
<sequence>MQKAKRKRLSIPKLWIIVLCVFLSCKVKEIGSINSSNYIIKSYKSKNGETLLKINTFDKDLYNESLTPIVVLNNIHFLKNHLFDVGIGKHNIKIGHPSKISIYIKDLVVKQGDSIVINAYLKDDPTPIVD</sequence>
<dbReference type="EMBL" id="AP035888">
    <property type="protein sequence ID" value="BFP68214.1"/>
    <property type="molecule type" value="Genomic_DNA"/>
</dbReference>